<dbReference type="RefSeq" id="WP_074703557.1">
    <property type="nucleotide sequence ID" value="NZ_CP018865.1"/>
</dbReference>
<evidence type="ECO:0000313" key="2">
    <source>
        <dbReference type="EMBL" id="SDR30253.1"/>
    </source>
</evidence>
<dbReference type="Pfam" id="PF01425">
    <property type="entry name" value="Amidase"/>
    <property type="match status" value="1"/>
</dbReference>
<keyword evidence="2" id="KW-0808">Transferase</keyword>
<dbReference type="PROSITE" id="PS00571">
    <property type="entry name" value="AMIDASES"/>
    <property type="match status" value="1"/>
</dbReference>
<dbReference type="InterPro" id="IPR020556">
    <property type="entry name" value="Amidase_CS"/>
</dbReference>
<accession>A0A1H1HXU6</accession>
<dbReference type="KEGG" id="acry:AC20117_22170"/>
<dbReference type="Proteomes" id="UP000181917">
    <property type="component" value="Unassembled WGS sequence"/>
</dbReference>
<dbReference type="GO" id="GO:0016740">
    <property type="term" value="F:transferase activity"/>
    <property type="evidence" value="ECO:0007669"/>
    <property type="project" value="UniProtKB-KW"/>
</dbReference>
<dbReference type="SUPFAM" id="SSF75304">
    <property type="entry name" value="Amidase signature (AS) enzymes"/>
    <property type="match status" value="1"/>
</dbReference>
<keyword evidence="3" id="KW-1185">Reference proteome</keyword>
<proteinExistence type="predicted"/>
<name>A0A1H1HXU6_9MICC</name>
<dbReference type="STRING" id="37928.SAMN04489742_4780"/>
<gene>
    <name evidence="2" type="ORF">SAMN04489742_4780</name>
</gene>
<dbReference type="OrthoDB" id="182039at2"/>
<sequence>MKNAGLLRDVGPFQGVSVTDLADSLRRGKVTCGELTERALSAAREFGPRINCFVTLDEKGARRAAEQADEELSSGCDRGPLHGIPVGVKDIISTAGLTTGMGSKHFAGHVPNTDAAVVTSLRSAGAVIIGKTHVHEFAYGPTGDNAVTGPALNPNDISRVTGGSSSGSAAAVAAGLLPIAIGTDTAGSVRIPASLCGVVGMRPTSGTVSPEGVFPLSRTLDVVGPVAGSVTDTALLWRAMVSRPDHTGITGPWLPPRVPERPGQSPHLLVGEVKCELTERVSNHQIEALQIAVSALADSGAVTAEVPIPEVDECGRHHQAIQSAEAYALHQDRVESAPDLFDPEILRQLRAASEVSGWEYVLALQTRDRLRDQVLAKLSSIDLLVMPTVPIEAPLIGQRELQGENGWTSTREALKSMTVPWSLLDFPAISVPVVVDGAHMPCGVQLVGKPGYERQLLAAAAALELRLDAG</sequence>
<dbReference type="PANTHER" id="PTHR11895:SF176">
    <property type="entry name" value="AMIDASE AMID-RELATED"/>
    <property type="match status" value="1"/>
</dbReference>
<evidence type="ECO:0000313" key="3">
    <source>
        <dbReference type="Proteomes" id="UP000181917"/>
    </source>
</evidence>
<reference evidence="2 3" key="1">
    <citation type="submission" date="2016-10" db="EMBL/GenBank/DDBJ databases">
        <authorList>
            <person name="de Groot N.N."/>
        </authorList>
    </citation>
    <scope>NUCLEOTIDE SEQUENCE [LARGE SCALE GENOMIC DNA]</scope>
    <source>
        <strain evidence="2 3">DSM 20117</strain>
    </source>
</reference>
<dbReference type="InterPro" id="IPR036928">
    <property type="entry name" value="AS_sf"/>
</dbReference>
<protein>
    <submittedName>
        <fullName evidence="2">Aspartyl-tRNA(Asn)/glutamyl-tRNA(Gln) amidotransferase subunit A</fullName>
    </submittedName>
</protein>
<evidence type="ECO:0000259" key="1">
    <source>
        <dbReference type="Pfam" id="PF01425"/>
    </source>
</evidence>
<dbReference type="PANTHER" id="PTHR11895">
    <property type="entry name" value="TRANSAMIDASE"/>
    <property type="match status" value="1"/>
</dbReference>
<dbReference type="InterPro" id="IPR000120">
    <property type="entry name" value="Amidase"/>
</dbReference>
<dbReference type="Gene3D" id="3.90.1300.10">
    <property type="entry name" value="Amidase signature (AS) domain"/>
    <property type="match status" value="1"/>
</dbReference>
<dbReference type="AlphaFoldDB" id="A0A1H1HXU6"/>
<feature type="domain" description="Amidase" evidence="1">
    <location>
        <begin position="34"/>
        <end position="457"/>
    </location>
</feature>
<dbReference type="EMBL" id="FNKH01000003">
    <property type="protein sequence ID" value="SDR30253.1"/>
    <property type="molecule type" value="Genomic_DNA"/>
</dbReference>
<dbReference type="InterPro" id="IPR023631">
    <property type="entry name" value="Amidase_dom"/>
</dbReference>
<organism evidence="2 3">
    <name type="scientific">Crystallibacter crystallopoietes</name>
    <dbReference type="NCBI Taxonomy" id="37928"/>
    <lineage>
        <taxon>Bacteria</taxon>
        <taxon>Bacillati</taxon>
        <taxon>Actinomycetota</taxon>
        <taxon>Actinomycetes</taxon>
        <taxon>Micrococcales</taxon>
        <taxon>Micrococcaceae</taxon>
        <taxon>Crystallibacter</taxon>
    </lineage>
</organism>